<organism evidence="1 2">
    <name type="scientific">Saccharothrix coeruleofusca</name>
    <dbReference type="NCBI Taxonomy" id="33919"/>
    <lineage>
        <taxon>Bacteria</taxon>
        <taxon>Bacillati</taxon>
        <taxon>Actinomycetota</taxon>
        <taxon>Actinomycetes</taxon>
        <taxon>Pseudonocardiales</taxon>
        <taxon>Pseudonocardiaceae</taxon>
        <taxon>Saccharothrix</taxon>
    </lineage>
</organism>
<name>A0A918EGP2_9PSEU</name>
<keyword evidence="2" id="KW-1185">Reference proteome</keyword>
<dbReference type="AlphaFoldDB" id="A0A918EGP2"/>
<reference evidence="1" key="2">
    <citation type="submission" date="2020-09" db="EMBL/GenBank/DDBJ databases">
        <authorList>
            <person name="Sun Q."/>
            <person name="Ohkuma M."/>
        </authorList>
    </citation>
    <scope>NUCLEOTIDE SEQUENCE</scope>
    <source>
        <strain evidence="1">JCM 3313</strain>
    </source>
</reference>
<dbReference type="Pfam" id="PF00702">
    <property type="entry name" value="Hydrolase"/>
    <property type="match status" value="1"/>
</dbReference>
<dbReference type="Gene3D" id="3.40.50.1000">
    <property type="entry name" value="HAD superfamily/HAD-like"/>
    <property type="match status" value="1"/>
</dbReference>
<evidence type="ECO:0000313" key="1">
    <source>
        <dbReference type="EMBL" id="GGP70372.1"/>
    </source>
</evidence>
<gene>
    <name evidence="1" type="ORF">GCM10010185_49280</name>
</gene>
<dbReference type="EMBL" id="BMRG01000011">
    <property type="protein sequence ID" value="GGP70372.1"/>
    <property type="molecule type" value="Genomic_DNA"/>
</dbReference>
<evidence type="ECO:0000313" key="2">
    <source>
        <dbReference type="Proteomes" id="UP000639606"/>
    </source>
</evidence>
<dbReference type="PANTHER" id="PTHR43611">
    <property type="entry name" value="ALPHA-D-GLUCOSE 1-PHOSPHATE PHOSPHATASE"/>
    <property type="match status" value="1"/>
</dbReference>
<evidence type="ECO:0008006" key="3">
    <source>
        <dbReference type="Google" id="ProtNLM"/>
    </source>
</evidence>
<accession>A0A918EGP2</accession>
<dbReference type="Proteomes" id="UP000639606">
    <property type="component" value="Unassembled WGS sequence"/>
</dbReference>
<dbReference type="PANTHER" id="PTHR43611:SF3">
    <property type="entry name" value="FLAVIN MONONUCLEOTIDE HYDROLASE 1, CHLOROPLATIC"/>
    <property type="match status" value="1"/>
</dbReference>
<dbReference type="RefSeq" id="WP_189225671.1">
    <property type="nucleotide sequence ID" value="NZ_BMRG01000011.1"/>
</dbReference>
<dbReference type="SUPFAM" id="SSF56784">
    <property type="entry name" value="HAD-like"/>
    <property type="match status" value="1"/>
</dbReference>
<protein>
    <recommendedName>
        <fullName evidence="3">Hydrolase of the HAD superfamily</fullName>
    </recommendedName>
</protein>
<dbReference type="InterPro" id="IPR006439">
    <property type="entry name" value="HAD-SF_hydro_IA"/>
</dbReference>
<reference evidence="1" key="1">
    <citation type="journal article" date="2014" name="Int. J. Syst. Evol. Microbiol.">
        <title>Complete genome sequence of Corynebacterium casei LMG S-19264T (=DSM 44701T), isolated from a smear-ripened cheese.</title>
        <authorList>
            <consortium name="US DOE Joint Genome Institute (JGI-PGF)"/>
            <person name="Walter F."/>
            <person name="Albersmeier A."/>
            <person name="Kalinowski J."/>
            <person name="Ruckert C."/>
        </authorList>
    </citation>
    <scope>NUCLEOTIDE SEQUENCE</scope>
    <source>
        <strain evidence="1">JCM 3313</strain>
    </source>
</reference>
<dbReference type="InterPro" id="IPR023214">
    <property type="entry name" value="HAD_sf"/>
</dbReference>
<proteinExistence type="predicted"/>
<sequence>MSAPTLLLLDLDGVLRRHGPDDPVEDAHGLPRGALARVAFELAGPALVGEVPDERWREAIRDRLAADGLPRATAEAAVAAWTRPGTVVPEVLELVRRVRRRCRVALLTNATSRLPEDLRALGLDREVDAVVSSSRIGVAKPAPEAFRRALRVLQHSPSRTLFCDDDPDNAAAARSVGIDGVHVPDYPALHEALTTRGLLDDPAPTGDAPAPVPVLLVLHDRDEAEALADRLAAEGWAPCHVHKDLLAGEDDAEDADWLVELTTAPDGRPASAHRPHLSTLGVLY</sequence>
<dbReference type="InterPro" id="IPR036412">
    <property type="entry name" value="HAD-like_sf"/>
</dbReference>
<dbReference type="NCBIfam" id="TIGR01509">
    <property type="entry name" value="HAD-SF-IA-v3"/>
    <property type="match status" value="1"/>
</dbReference>
<comment type="caution">
    <text evidence="1">The sequence shown here is derived from an EMBL/GenBank/DDBJ whole genome shotgun (WGS) entry which is preliminary data.</text>
</comment>